<dbReference type="GO" id="GO:0004089">
    <property type="term" value="F:carbonate dehydratase activity"/>
    <property type="evidence" value="ECO:0007669"/>
    <property type="project" value="InterPro"/>
</dbReference>
<dbReference type="EMBL" id="CP024621">
    <property type="protein sequence ID" value="QHD49977.1"/>
    <property type="molecule type" value="Genomic_DNA"/>
</dbReference>
<gene>
    <name evidence="1" type="ORF">CTT34_09895</name>
</gene>
<dbReference type="OrthoDB" id="9776946at2"/>
<dbReference type="InterPro" id="IPR036874">
    <property type="entry name" value="Carbonic_anhydrase_sf"/>
</dbReference>
<proteinExistence type="predicted"/>
<dbReference type="AlphaFoldDB" id="A0A857GMZ1"/>
<dbReference type="GO" id="GO:0008270">
    <property type="term" value="F:zinc ion binding"/>
    <property type="evidence" value="ECO:0007669"/>
    <property type="project" value="InterPro"/>
</dbReference>
<evidence type="ECO:0000313" key="2">
    <source>
        <dbReference type="Proteomes" id="UP000463949"/>
    </source>
</evidence>
<dbReference type="RefSeq" id="WP_159342292.1">
    <property type="nucleotide sequence ID" value="NZ_CP024621.1"/>
</dbReference>
<accession>A0A857GMZ1</accession>
<sequence>MPSPAALLHRQPIAQRIDALLDLAKQHAERFCSPDAWLARQRYLAQHPTSIVVMKCMDGRIHIPHATRTPLGIITPFRNLGGIFDLGWPYLGELITESVLQAADRGRATLLLITYHFSSGHHARGCAGFNCDTEAAKAHAYAIAQQAGELFGHDHQQVYPLVCGFETDSDAMILHGQGGEMLDIRDWIDRQASDLPATLASVCPDMPDDIQRDLLPLLVGNMAHVSELSGVARALEIEHREWVICIGRGFDFLHLPNTALIIGPYGPDLAAPIATAASIIDANMRSGRIPDDGFMLLASTPYQHSGVDRARAALKSRFLSDFAEQVIRHHHPRLAEKMRRHTAVVHWPTRRMDSLDPPSTSN</sequence>
<protein>
    <recommendedName>
        <fullName evidence="3">Carboxysome Shell Carbonic Anhydrase</fullName>
    </recommendedName>
</protein>
<name>A0A857GMZ1_9GAMM</name>
<evidence type="ECO:0008006" key="3">
    <source>
        <dbReference type="Google" id="ProtNLM"/>
    </source>
</evidence>
<organism evidence="1 2">
    <name type="scientific">Vreelandella aquamarina</name>
    <dbReference type="NCBI Taxonomy" id="77097"/>
    <lineage>
        <taxon>Bacteria</taxon>
        <taxon>Pseudomonadati</taxon>
        <taxon>Pseudomonadota</taxon>
        <taxon>Gammaproteobacteria</taxon>
        <taxon>Oceanospirillales</taxon>
        <taxon>Halomonadaceae</taxon>
        <taxon>Vreelandella</taxon>
    </lineage>
</organism>
<dbReference type="Proteomes" id="UP000463949">
    <property type="component" value="Chromosome"/>
</dbReference>
<dbReference type="SUPFAM" id="SSF53056">
    <property type="entry name" value="beta-carbonic anhydrase, cab"/>
    <property type="match status" value="1"/>
</dbReference>
<dbReference type="KEGG" id="hmd:CTT34_09895"/>
<evidence type="ECO:0000313" key="1">
    <source>
        <dbReference type="EMBL" id="QHD49977.1"/>
    </source>
</evidence>
<reference evidence="1 2" key="1">
    <citation type="submission" date="2017-10" db="EMBL/GenBank/DDBJ databases">
        <title>Coral associated bacteria.</title>
        <authorList>
            <person name="Wang X."/>
        </authorList>
    </citation>
    <scope>NUCLEOTIDE SEQUENCE [LARGE SCALE GENOMIC DNA]</scope>
    <source>
        <strain evidence="1 2">SCSIO 43005</strain>
    </source>
</reference>